<feature type="region of interest" description="Disordered" evidence="1">
    <location>
        <begin position="1"/>
        <end position="24"/>
    </location>
</feature>
<feature type="compositionally biased region" description="Basic and acidic residues" evidence="1">
    <location>
        <begin position="1"/>
        <end position="17"/>
    </location>
</feature>
<dbReference type="RefSeq" id="WP_125307234.1">
    <property type="nucleotide sequence ID" value="NZ_RSEC01000032.1"/>
</dbReference>
<gene>
    <name evidence="2" type="ORF">EIY87_09205</name>
</gene>
<dbReference type="AlphaFoldDB" id="A0A427TFZ9"/>
<evidence type="ECO:0000313" key="2">
    <source>
        <dbReference type="EMBL" id="RSD21984.1"/>
    </source>
</evidence>
<keyword evidence="3" id="KW-1185">Reference proteome</keyword>
<accession>A0A427TFZ9</accession>
<evidence type="ECO:0000256" key="1">
    <source>
        <dbReference type="SAM" id="MobiDB-lite"/>
    </source>
</evidence>
<reference evidence="2 3" key="1">
    <citation type="submission" date="2018-12" db="EMBL/GenBank/DDBJ databases">
        <title>Amycolatopsis eburnea sp. nov. actinomycete associate with arbuscular mycorrhiza fungal spore.</title>
        <authorList>
            <person name="Lumyong S."/>
            <person name="Chaiya L."/>
        </authorList>
    </citation>
    <scope>NUCLEOTIDE SEQUENCE [LARGE SCALE GENOMIC DNA]</scope>
    <source>
        <strain evidence="2 3">GLM-1</strain>
    </source>
</reference>
<dbReference type="EMBL" id="RSEC01000032">
    <property type="protein sequence ID" value="RSD21984.1"/>
    <property type="molecule type" value="Genomic_DNA"/>
</dbReference>
<sequence length="103" mass="10886">MADDTCRAYDVDGEPVRVHGGQPLDDAGQAALGEVVRAAKEKLATEDPHLAVRQELVMAGLAAIRCIPDGEIHTKHCTIHNGAQVKARLRAAITAARTALEAP</sequence>
<proteinExistence type="predicted"/>
<name>A0A427TFZ9_9PSEU</name>
<comment type="caution">
    <text evidence="2">The sequence shown here is derived from an EMBL/GenBank/DDBJ whole genome shotgun (WGS) entry which is preliminary data.</text>
</comment>
<evidence type="ECO:0000313" key="3">
    <source>
        <dbReference type="Proteomes" id="UP000267081"/>
    </source>
</evidence>
<dbReference type="Proteomes" id="UP000267081">
    <property type="component" value="Unassembled WGS sequence"/>
</dbReference>
<organism evidence="2 3">
    <name type="scientific">Amycolatopsis eburnea</name>
    <dbReference type="NCBI Taxonomy" id="2267691"/>
    <lineage>
        <taxon>Bacteria</taxon>
        <taxon>Bacillati</taxon>
        <taxon>Actinomycetota</taxon>
        <taxon>Actinomycetes</taxon>
        <taxon>Pseudonocardiales</taxon>
        <taxon>Pseudonocardiaceae</taxon>
        <taxon>Amycolatopsis</taxon>
    </lineage>
</organism>
<protein>
    <submittedName>
        <fullName evidence="2">Uncharacterized protein</fullName>
    </submittedName>
</protein>